<dbReference type="InterPro" id="IPR008937">
    <property type="entry name" value="Ras-like_GEF"/>
</dbReference>
<reference evidence="4 5" key="3">
    <citation type="submission" date="2016-06" db="UniProtKB">
        <authorList>
            <consortium name="WormBaseParasite"/>
        </authorList>
    </citation>
    <scope>IDENTIFICATION</scope>
</reference>
<dbReference type="PANTHER" id="PTHR23113">
    <property type="entry name" value="GUANINE NUCLEOTIDE EXCHANGE FACTOR"/>
    <property type="match status" value="1"/>
</dbReference>
<proteinExistence type="predicted"/>
<dbReference type="Proteomes" id="UP000050741">
    <property type="component" value="Unassembled WGS sequence"/>
</dbReference>
<reference evidence="3" key="2">
    <citation type="submission" date="2014-05" db="EMBL/GenBank/DDBJ databases">
        <title>The genome and life-stage specific transcriptomes of Globodera pallida elucidate key aspects of plant parasitism by a cyst nematode.</title>
        <authorList>
            <person name="Cotton J.A."/>
            <person name="Lilley C.J."/>
            <person name="Jones L.M."/>
            <person name="Kikuchi T."/>
            <person name="Reid A.J."/>
            <person name="Thorpe P."/>
            <person name="Tsai I.J."/>
            <person name="Beasley H."/>
            <person name="Blok V."/>
            <person name="Cock P.J.A."/>
            <person name="Van den Akker S.E."/>
            <person name="Holroyd N."/>
            <person name="Hunt M."/>
            <person name="Mantelin S."/>
            <person name="Naghra H."/>
            <person name="Pain A."/>
            <person name="Palomares-Rius J.E."/>
            <person name="Zarowiecki M."/>
            <person name="Berriman M."/>
            <person name="Jones J.T."/>
            <person name="Urwin P.E."/>
        </authorList>
    </citation>
    <scope>NUCLEOTIDE SEQUENCE [LARGE SCALE GENOMIC DNA]</scope>
    <source>
        <strain evidence="3">Lindley</strain>
    </source>
</reference>
<dbReference type="GO" id="GO:0007265">
    <property type="term" value="P:Ras protein signal transduction"/>
    <property type="evidence" value="ECO:0007669"/>
    <property type="project" value="TreeGrafter"/>
</dbReference>
<reference evidence="3" key="1">
    <citation type="submission" date="2013-12" db="EMBL/GenBank/DDBJ databases">
        <authorList>
            <person name="Aslett M."/>
        </authorList>
    </citation>
    <scope>NUCLEOTIDE SEQUENCE [LARGE SCALE GENOMIC DNA]</scope>
    <source>
        <strain evidence="3">Lindley</strain>
    </source>
</reference>
<dbReference type="WBParaSite" id="GPLIN_001419100">
    <property type="protein sequence ID" value="GPLIN_001419100"/>
    <property type="gene ID" value="GPLIN_001419100"/>
</dbReference>
<dbReference type="WBParaSite" id="GPLIN_001419200">
    <property type="protein sequence ID" value="GPLIN_001419200"/>
    <property type="gene ID" value="GPLIN_001419200"/>
</dbReference>
<keyword evidence="3" id="KW-1185">Reference proteome</keyword>
<keyword evidence="1" id="KW-0344">Guanine-nucleotide releasing factor</keyword>
<dbReference type="InterPro" id="IPR023578">
    <property type="entry name" value="Ras_GEF_dom_sf"/>
</dbReference>
<evidence type="ECO:0000256" key="1">
    <source>
        <dbReference type="ARBA" id="ARBA00022658"/>
    </source>
</evidence>
<evidence type="ECO:0000313" key="4">
    <source>
        <dbReference type="WBParaSite" id="GPLIN_001419100"/>
    </source>
</evidence>
<evidence type="ECO:0000259" key="2">
    <source>
        <dbReference type="Pfam" id="PF00617"/>
    </source>
</evidence>
<sequence length="93" mass="10916">MVDGGVEQHHQQQGTVPWLGTFLTDLEKLDQLYPDLTPEGLFNFEKRRKEFEVLAEIRLFQSAARSYTLQLDQAFCVWFHFLPALNEKEWSVS</sequence>
<dbReference type="Pfam" id="PF00617">
    <property type="entry name" value="RasGEF"/>
    <property type="match status" value="1"/>
</dbReference>
<dbReference type="InterPro" id="IPR036964">
    <property type="entry name" value="RASGEF_cat_dom_sf"/>
</dbReference>
<protein>
    <submittedName>
        <fullName evidence="4 5">Ras-GEF domain-containing protein</fullName>
    </submittedName>
</protein>
<dbReference type="PANTHER" id="PTHR23113:SF312">
    <property type="entry name" value="RAL GUANINE NUCLEOTIDE DISSOCIATION STIMULATOR-LIKE, ISOFORM E"/>
    <property type="match status" value="1"/>
</dbReference>
<dbReference type="GO" id="GO:0005886">
    <property type="term" value="C:plasma membrane"/>
    <property type="evidence" value="ECO:0007669"/>
    <property type="project" value="TreeGrafter"/>
</dbReference>
<dbReference type="GO" id="GO:0005085">
    <property type="term" value="F:guanyl-nucleotide exchange factor activity"/>
    <property type="evidence" value="ECO:0007669"/>
    <property type="project" value="UniProtKB-KW"/>
</dbReference>
<dbReference type="AlphaFoldDB" id="A0A183CMT4"/>
<name>A0A183CMT4_GLOPA</name>
<accession>A0A183CMT4</accession>
<dbReference type="InterPro" id="IPR001895">
    <property type="entry name" value="RASGEF_cat_dom"/>
</dbReference>
<organism evidence="3 4">
    <name type="scientific">Globodera pallida</name>
    <name type="common">Potato cyst nematode worm</name>
    <name type="synonym">Heterodera pallida</name>
    <dbReference type="NCBI Taxonomy" id="36090"/>
    <lineage>
        <taxon>Eukaryota</taxon>
        <taxon>Metazoa</taxon>
        <taxon>Ecdysozoa</taxon>
        <taxon>Nematoda</taxon>
        <taxon>Chromadorea</taxon>
        <taxon>Rhabditida</taxon>
        <taxon>Tylenchina</taxon>
        <taxon>Tylenchomorpha</taxon>
        <taxon>Tylenchoidea</taxon>
        <taxon>Heteroderidae</taxon>
        <taxon>Heteroderinae</taxon>
        <taxon>Globodera</taxon>
    </lineage>
</organism>
<feature type="domain" description="Ras-GEF" evidence="2">
    <location>
        <begin position="8"/>
        <end position="48"/>
    </location>
</feature>
<evidence type="ECO:0000313" key="5">
    <source>
        <dbReference type="WBParaSite" id="GPLIN_001419200"/>
    </source>
</evidence>
<dbReference type="SUPFAM" id="SSF48366">
    <property type="entry name" value="Ras GEF"/>
    <property type="match status" value="1"/>
</dbReference>
<evidence type="ECO:0000313" key="3">
    <source>
        <dbReference type="Proteomes" id="UP000050741"/>
    </source>
</evidence>
<dbReference type="Gene3D" id="1.10.840.10">
    <property type="entry name" value="Ras guanine-nucleotide exchange factors catalytic domain"/>
    <property type="match status" value="1"/>
</dbReference>